<reference evidence="3" key="1">
    <citation type="submission" date="2017-09" db="EMBL/GenBank/DDBJ databases">
        <title>Depth-based differentiation of microbial function through sediment-hosted aquifers and enrichment of novel symbionts in the deep terrestrial subsurface.</title>
        <authorList>
            <person name="Probst A.J."/>
            <person name="Ladd B."/>
            <person name="Jarett J.K."/>
            <person name="Geller-Mcgrath D.E."/>
            <person name="Sieber C.M.K."/>
            <person name="Emerson J.B."/>
            <person name="Anantharaman K."/>
            <person name="Thomas B.C."/>
            <person name="Malmstrom R."/>
            <person name="Stieglmeier M."/>
            <person name="Klingl A."/>
            <person name="Woyke T."/>
            <person name="Ryan C.M."/>
            <person name="Banfield J.F."/>
        </authorList>
    </citation>
    <scope>NUCLEOTIDE SEQUENCE [LARGE SCALE GENOMIC DNA]</scope>
</reference>
<dbReference type="InterPro" id="IPR036397">
    <property type="entry name" value="RNaseH_sf"/>
</dbReference>
<dbReference type="EMBL" id="PEVA01000191">
    <property type="protein sequence ID" value="PIV08083.1"/>
    <property type="molecule type" value="Genomic_DNA"/>
</dbReference>
<evidence type="ECO:0000259" key="1">
    <source>
        <dbReference type="PROSITE" id="PS50994"/>
    </source>
</evidence>
<evidence type="ECO:0000313" key="3">
    <source>
        <dbReference type="Proteomes" id="UP000230119"/>
    </source>
</evidence>
<dbReference type="PROSITE" id="PS50994">
    <property type="entry name" value="INTEGRASE"/>
    <property type="match status" value="1"/>
</dbReference>
<proteinExistence type="predicted"/>
<accession>A0A2M7BRG6</accession>
<dbReference type="InterPro" id="IPR012337">
    <property type="entry name" value="RNaseH-like_sf"/>
</dbReference>
<name>A0A2M7BRG6_9BACT</name>
<feature type="domain" description="Integrase catalytic" evidence="1">
    <location>
        <begin position="1"/>
        <end position="147"/>
    </location>
</feature>
<protein>
    <recommendedName>
        <fullName evidence="1">Integrase catalytic domain-containing protein</fullName>
    </recommendedName>
</protein>
<dbReference type="GO" id="GO:0003676">
    <property type="term" value="F:nucleic acid binding"/>
    <property type="evidence" value="ECO:0007669"/>
    <property type="project" value="InterPro"/>
</dbReference>
<dbReference type="InterPro" id="IPR001584">
    <property type="entry name" value="Integrase_cat-core"/>
</dbReference>
<organism evidence="2 3">
    <name type="scientific">Candidatus Roizmanbacteria bacterium CG03_land_8_20_14_0_80_39_12</name>
    <dbReference type="NCBI Taxonomy" id="1974847"/>
    <lineage>
        <taxon>Bacteria</taxon>
        <taxon>Candidatus Roizmaniibacteriota</taxon>
    </lineage>
</organism>
<comment type="caution">
    <text evidence="2">The sequence shown here is derived from an EMBL/GenBank/DDBJ whole genome shotgun (WGS) entry which is preliminary data.</text>
</comment>
<evidence type="ECO:0000313" key="2">
    <source>
        <dbReference type="EMBL" id="PIV08083.1"/>
    </source>
</evidence>
<dbReference type="SUPFAM" id="SSF53098">
    <property type="entry name" value="Ribonuclease H-like"/>
    <property type="match status" value="1"/>
</dbReference>
<dbReference type="Proteomes" id="UP000230119">
    <property type="component" value="Unassembled WGS sequence"/>
</dbReference>
<gene>
    <name evidence="2" type="ORF">COS52_04580</name>
</gene>
<dbReference type="Gene3D" id="3.30.420.10">
    <property type="entry name" value="Ribonuclease H-like superfamily/Ribonuclease H"/>
    <property type="match status" value="1"/>
</dbReference>
<dbReference type="GO" id="GO:0015074">
    <property type="term" value="P:DNA integration"/>
    <property type="evidence" value="ECO:0007669"/>
    <property type="project" value="InterPro"/>
</dbReference>
<dbReference type="AlphaFoldDB" id="A0A2M7BRG6"/>
<sequence length="241" mass="28443">MLYAELALRESSLAHIEASESVCIKYGIALKYYVDQHSIFRYIKHRDQYSVWKEYEKFTDDVDPQRKMMINDLGIEPIYALSAQAKGKIERPYQWLQDHLVRTCVRNGVIDIQKGREILKQEVYEYNYRRVHSTTGEIPGMRFNRALNEGKTLFRPFEIPKPYESIKDIFCLRATRRTDGYRKISFHGLTLEVPKVGSYEQVELRIYPNIKNKTVEIRFWFNKQLTGAITVEMGKLPLVSF</sequence>